<dbReference type="NCBIfam" id="TIGR00077">
    <property type="entry name" value="lspA"/>
    <property type="match status" value="1"/>
</dbReference>
<evidence type="ECO:0000256" key="9">
    <source>
        <dbReference type="HAMAP-Rule" id="MF_00161"/>
    </source>
</evidence>
<organism evidence="12 13">
    <name type="scientific">Aerococcus urinaehominis</name>
    <dbReference type="NCBI Taxonomy" id="128944"/>
    <lineage>
        <taxon>Bacteria</taxon>
        <taxon>Bacillati</taxon>
        <taxon>Bacillota</taxon>
        <taxon>Bacilli</taxon>
        <taxon>Lactobacillales</taxon>
        <taxon>Aerococcaceae</taxon>
        <taxon>Aerococcus</taxon>
    </lineage>
</organism>
<dbReference type="GO" id="GO:0006508">
    <property type="term" value="P:proteolysis"/>
    <property type="evidence" value="ECO:0007669"/>
    <property type="project" value="UniProtKB-KW"/>
</dbReference>
<evidence type="ECO:0000256" key="7">
    <source>
        <dbReference type="ARBA" id="ARBA00022989"/>
    </source>
</evidence>
<dbReference type="PROSITE" id="PS00855">
    <property type="entry name" value="SPASE_II"/>
    <property type="match status" value="1"/>
</dbReference>
<dbReference type="PRINTS" id="PR00781">
    <property type="entry name" value="LIPOSIGPTASE"/>
</dbReference>
<dbReference type="Proteomes" id="UP000062260">
    <property type="component" value="Chromosome"/>
</dbReference>
<evidence type="ECO:0000256" key="1">
    <source>
        <dbReference type="ARBA" id="ARBA00006139"/>
    </source>
</evidence>
<comment type="caution">
    <text evidence="9">Lacks conserved residue(s) required for the propagation of feature annotation.</text>
</comment>
<keyword evidence="2 9" id="KW-1003">Cell membrane</keyword>
<keyword evidence="5 9" id="KW-0064">Aspartyl protease</keyword>
<feature type="active site" evidence="9">
    <location>
        <position position="111"/>
    </location>
</feature>
<evidence type="ECO:0000313" key="13">
    <source>
        <dbReference type="Proteomes" id="UP000062260"/>
    </source>
</evidence>
<gene>
    <name evidence="9" type="primary">lspA</name>
    <name evidence="12" type="ORF">AWM75_02010</name>
</gene>
<evidence type="ECO:0000256" key="4">
    <source>
        <dbReference type="ARBA" id="ARBA00022692"/>
    </source>
</evidence>
<keyword evidence="12" id="KW-0449">Lipoprotein</keyword>
<evidence type="ECO:0000256" key="6">
    <source>
        <dbReference type="ARBA" id="ARBA00022801"/>
    </source>
</evidence>
<reference evidence="12 13" key="1">
    <citation type="journal article" date="2016" name="Genome Announc.">
        <title>Complete Genome Sequences of Aerococcus christensenii CCUG 28831T, Aerococcus sanguinicola CCUG 43001T, Aerococcus urinae CCUG 36881T, Aerococcus urinaeequi CCUG 28094T, Aerococcus urinaehominis CCUG 42038 BT, and Aerococcus viridans CCUG 4311T.</title>
        <authorList>
            <person name="Carkaci D."/>
            <person name="Dargis R."/>
            <person name="Nielsen X.C."/>
            <person name="Skovgaard O."/>
            <person name="Fuursted K."/>
            <person name="Christensen J.J."/>
        </authorList>
    </citation>
    <scope>NUCLEOTIDE SEQUENCE [LARGE SCALE GENOMIC DNA]</scope>
    <source>
        <strain evidence="12 13">CCUG42038B</strain>
    </source>
</reference>
<dbReference type="HAMAP" id="MF_00161">
    <property type="entry name" value="LspA"/>
    <property type="match status" value="1"/>
</dbReference>
<accession>A0A0X8FK86</accession>
<evidence type="ECO:0000256" key="2">
    <source>
        <dbReference type="ARBA" id="ARBA00022475"/>
    </source>
</evidence>
<feature type="transmembrane region" description="Helical" evidence="9">
    <location>
        <begin position="121"/>
        <end position="143"/>
    </location>
</feature>
<dbReference type="RefSeq" id="WP_067977613.1">
    <property type="nucleotide sequence ID" value="NZ_CP014163.1"/>
</dbReference>
<comment type="similarity">
    <text evidence="1 9 11">Belongs to the peptidase A8 family.</text>
</comment>
<evidence type="ECO:0000256" key="8">
    <source>
        <dbReference type="ARBA" id="ARBA00023136"/>
    </source>
</evidence>
<feature type="transmembrane region" description="Helical" evidence="9">
    <location>
        <begin position="84"/>
        <end position="101"/>
    </location>
</feature>
<evidence type="ECO:0000256" key="11">
    <source>
        <dbReference type="RuleBase" id="RU004181"/>
    </source>
</evidence>
<dbReference type="Pfam" id="PF01252">
    <property type="entry name" value="Peptidase_A8"/>
    <property type="match status" value="1"/>
</dbReference>
<dbReference type="AlphaFoldDB" id="A0A0X8FK86"/>
<keyword evidence="7 9" id="KW-1133">Transmembrane helix</keyword>
<name>A0A0X8FK86_9LACT</name>
<evidence type="ECO:0000313" key="12">
    <source>
        <dbReference type="EMBL" id="AMB98840.1"/>
    </source>
</evidence>
<protein>
    <recommendedName>
        <fullName evidence="9">Lipoprotein signal peptidase</fullName>
        <ecNumber evidence="9">3.4.23.36</ecNumber>
    </recommendedName>
    <alternativeName>
        <fullName evidence="9">Prolipoprotein signal peptidase</fullName>
    </alternativeName>
    <alternativeName>
        <fullName evidence="9">Signal peptidase II</fullName>
        <shortName evidence="9">SPase II</shortName>
    </alternativeName>
</protein>
<dbReference type="UniPathway" id="UPA00665"/>
<keyword evidence="6 9" id="KW-0378">Hydrolase</keyword>
<dbReference type="GO" id="GO:0004190">
    <property type="term" value="F:aspartic-type endopeptidase activity"/>
    <property type="evidence" value="ECO:0007669"/>
    <property type="project" value="UniProtKB-UniRule"/>
</dbReference>
<evidence type="ECO:0000256" key="10">
    <source>
        <dbReference type="RuleBase" id="RU000594"/>
    </source>
</evidence>
<dbReference type="PANTHER" id="PTHR33695">
    <property type="entry name" value="LIPOPROTEIN SIGNAL PEPTIDASE"/>
    <property type="match status" value="1"/>
</dbReference>
<evidence type="ECO:0000256" key="3">
    <source>
        <dbReference type="ARBA" id="ARBA00022670"/>
    </source>
</evidence>
<comment type="subcellular location">
    <subcellularLocation>
        <location evidence="9">Cell membrane</location>
        <topology evidence="9">Multi-pass membrane protein</topology>
    </subcellularLocation>
</comment>
<dbReference type="InterPro" id="IPR001872">
    <property type="entry name" value="Peptidase_A8"/>
</dbReference>
<feature type="active site" evidence="9">
    <location>
        <position position="127"/>
    </location>
</feature>
<reference evidence="13" key="2">
    <citation type="submission" date="2016-01" db="EMBL/GenBank/DDBJ databases">
        <title>Six Aerococcus type strain genome sequencing and assembly using PacBio and Illumina Hiseq.</title>
        <authorList>
            <person name="Carkaci D."/>
            <person name="Dargis R."/>
            <person name="Nielsen X.C."/>
            <person name="Skovgaard O."/>
            <person name="Fuursted K."/>
            <person name="Christensen J.J."/>
        </authorList>
    </citation>
    <scope>NUCLEOTIDE SEQUENCE [LARGE SCALE GENOMIC DNA]</scope>
    <source>
        <strain evidence="13">CCUG42038B</strain>
    </source>
</reference>
<evidence type="ECO:0000256" key="5">
    <source>
        <dbReference type="ARBA" id="ARBA00022750"/>
    </source>
</evidence>
<dbReference type="EMBL" id="CP014163">
    <property type="protein sequence ID" value="AMB98840.1"/>
    <property type="molecule type" value="Genomic_DNA"/>
</dbReference>
<comment type="pathway">
    <text evidence="9">Protein modification; lipoprotein biosynthesis (signal peptide cleavage).</text>
</comment>
<dbReference type="PANTHER" id="PTHR33695:SF1">
    <property type="entry name" value="LIPOPROTEIN SIGNAL PEPTIDASE"/>
    <property type="match status" value="1"/>
</dbReference>
<dbReference type="STRING" id="128944.AWM75_02010"/>
<sequence length="149" mass="16851">MLYYLIIALLVGLDQIVKLWTVNNLDLHTGQPLISGLLSLYYIQNDGAAWGMLSGQMWLFYIITVVILVVLIKMLHDEGFNQPLMGWGLSLIIAGAIGNLIDRLHLNYVVDMFRLEFINFPIFNVADICLTLGVGLLVIYLLFVHKEVD</sequence>
<comment type="function">
    <text evidence="9 10">This protein specifically catalyzes the removal of signal peptides from prolipoproteins.</text>
</comment>
<feature type="transmembrane region" description="Helical" evidence="9">
    <location>
        <begin position="48"/>
        <end position="72"/>
    </location>
</feature>
<dbReference type="OrthoDB" id="9810259at2"/>
<keyword evidence="13" id="KW-1185">Reference proteome</keyword>
<keyword evidence="4 9" id="KW-0812">Transmembrane</keyword>
<comment type="catalytic activity">
    <reaction evidence="9 10">
        <text>Release of signal peptides from bacterial membrane prolipoproteins. Hydrolyzes -Xaa-Yaa-Zaa-|-(S,diacylglyceryl)Cys-, in which Xaa is hydrophobic (preferably Leu), and Yaa (Ala or Ser) and Zaa (Gly or Ala) have small, neutral side chains.</text>
        <dbReference type="EC" id="3.4.23.36"/>
    </reaction>
</comment>
<dbReference type="KEGG" id="auh:AWM75_02010"/>
<dbReference type="EC" id="3.4.23.36" evidence="9"/>
<proteinExistence type="inferred from homology"/>
<dbReference type="GO" id="GO:0005886">
    <property type="term" value="C:plasma membrane"/>
    <property type="evidence" value="ECO:0007669"/>
    <property type="project" value="UniProtKB-SubCell"/>
</dbReference>
<keyword evidence="3 9" id="KW-0645">Protease</keyword>
<keyword evidence="8 9" id="KW-0472">Membrane</keyword>